<dbReference type="EMBL" id="PDUD01000021">
    <property type="protein sequence ID" value="PHN05510.1"/>
    <property type="molecule type" value="Genomic_DNA"/>
</dbReference>
<gene>
    <name evidence="1" type="ORF">CRP01_16065</name>
</gene>
<accession>A0A2D0NAX3</accession>
<evidence type="ECO:0008006" key="3">
    <source>
        <dbReference type="Google" id="ProtNLM"/>
    </source>
</evidence>
<protein>
    <recommendedName>
        <fullName evidence="3">AttH domain-containing protein</fullName>
    </recommendedName>
</protein>
<dbReference type="Proteomes" id="UP000223913">
    <property type="component" value="Unassembled WGS sequence"/>
</dbReference>
<evidence type="ECO:0000313" key="2">
    <source>
        <dbReference type="Proteomes" id="UP000223913"/>
    </source>
</evidence>
<keyword evidence="2" id="KW-1185">Reference proteome</keyword>
<dbReference type="AlphaFoldDB" id="A0A2D0NAX3"/>
<comment type="caution">
    <text evidence="1">The sequence shown here is derived from an EMBL/GenBank/DDBJ whole genome shotgun (WGS) entry which is preliminary data.</text>
</comment>
<sequence length="269" mass="31286">MPKPNFYLDKWFLDFVSPEGEAMIFYAAKLTWRGLTVPYTSWLHYTPETGVRQKSRYRSIHMPEKQSSTISWQDAGFGVAGSWQGLADPITARLFESEEGYLDWHCLQPASEVRLQWNGRTMTGRGYAEQLIMTVPAWKIPMHELRWGRFGGESDQMVWIEIRETDKRQWLWLNGKRQDNCSITDDRIILPDRELTLKMDQQAVLNADKNIFTVVEKMLSFLPGFNKAMPLQFLMADNFKWLSHSQLLAGKDPIATGLTIHEFVNFNSR</sequence>
<dbReference type="OrthoDB" id="1422574at2"/>
<evidence type="ECO:0000313" key="1">
    <source>
        <dbReference type="EMBL" id="PHN05510.1"/>
    </source>
</evidence>
<dbReference type="RefSeq" id="WP_099151086.1">
    <property type="nucleotide sequence ID" value="NZ_PDUD01000021.1"/>
</dbReference>
<organism evidence="1 2">
    <name type="scientific">Flavilitoribacter nigricans (strain ATCC 23147 / DSM 23189 / NBRC 102662 / NCIMB 1420 / SS-2)</name>
    <name type="common">Lewinella nigricans</name>
    <dbReference type="NCBI Taxonomy" id="1122177"/>
    <lineage>
        <taxon>Bacteria</taxon>
        <taxon>Pseudomonadati</taxon>
        <taxon>Bacteroidota</taxon>
        <taxon>Saprospiria</taxon>
        <taxon>Saprospirales</taxon>
        <taxon>Lewinellaceae</taxon>
        <taxon>Flavilitoribacter</taxon>
    </lineage>
</organism>
<proteinExistence type="predicted"/>
<name>A0A2D0NAX3_FLAN2</name>
<reference evidence="1 2" key="1">
    <citation type="submission" date="2017-10" db="EMBL/GenBank/DDBJ databases">
        <title>The draft genome sequence of Lewinella nigricans NBRC 102662.</title>
        <authorList>
            <person name="Wang K."/>
        </authorList>
    </citation>
    <scope>NUCLEOTIDE SEQUENCE [LARGE SCALE GENOMIC DNA]</scope>
    <source>
        <strain evidence="1 2">NBRC 102662</strain>
    </source>
</reference>